<accession>E6U877</accession>
<dbReference type="Gene3D" id="3.40.30.10">
    <property type="entry name" value="Glutaredoxin"/>
    <property type="match status" value="1"/>
</dbReference>
<keyword evidence="5" id="KW-1185">Reference proteome</keyword>
<protein>
    <submittedName>
        <fullName evidence="4">Ferredoxin, 2Fe-2S</fullName>
    </submittedName>
</protein>
<reference evidence="4 5" key="1">
    <citation type="submission" date="2010-12" db="EMBL/GenBank/DDBJ databases">
        <title>Complete sequence of Ethanoligenens harbinense YUAN-3.</title>
        <authorList>
            <person name="Lucas S."/>
            <person name="Copeland A."/>
            <person name="Lapidus A."/>
            <person name="Cheng J.-F."/>
            <person name="Bruce D."/>
            <person name="Goodwin L."/>
            <person name="Pitluck S."/>
            <person name="Chertkov O."/>
            <person name="Misra M."/>
            <person name="Detter J.C."/>
            <person name="Han C."/>
            <person name="Tapia R."/>
            <person name="Land M."/>
            <person name="Hauser L."/>
            <person name="Jeffries C."/>
            <person name="Kyrpides N."/>
            <person name="Ivanova N."/>
            <person name="Mikhailova N."/>
            <person name="Wang A."/>
            <person name="Mouttaki H."/>
            <person name="He Z."/>
            <person name="Zhou J."/>
            <person name="Hemme C.L."/>
            <person name="Woyke T."/>
        </authorList>
    </citation>
    <scope>NUCLEOTIDE SEQUENCE [LARGE SCALE GENOMIC DNA]</scope>
    <source>
        <strain evidence="5">DSM 18485 / JCM 12961 / CGMCC 1.5033 / YUAN-3</strain>
    </source>
</reference>
<evidence type="ECO:0000256" key="2">
    <source>
        <dbReference type="ARBA" id="ARBA00023004"/>
    </source>
</evidence>
<evidence type="ECO:0000256" key="1">
    <source>
        <dbReference type="ARBA" id="ARBA00022723"/>
    </source>
</evidence>
<dbReference type="HOGENOM" id="CLU_126515_1_1_9"/>
<proteinExistence type="predicted"/>
<keyword evidence="1" id="KW-0479">Metal-binding</keyword>
<keyword evidence="3" id="KW-0411">Iron-sulfur</keyword>
<organism evidence="4 5">
    <name type="scientific">Ethanoligenens harbinense (strain DSM 18485 / JCM 12961 / CGMCC 1.5033 / YUAN-3)</name>
    <dbReference type="NCBI Taxonomy" id="663278"/>
    <lineage>
        <taxon>Bacteria</taxon>
        <taxon>Bacillati</taxon>
        <taxon>Bacillota</taxon>
        <taxon>Clostridia</taxon>
        <taxon>Eubacteriales</taxon>
        <taxon>Oscillospiraceae</taxon>
        <taxon>Ethanoligenens</taxon>
    </lineage>
</organism>
<dbReference type="RefSeq" id="WP_013485451.1">
    <property type="nucleotide sequence ID" value="NC_014828.1"/>
</dbReference>
<evidence type="ECO:0000313" key="4">
    <source>
        <dbReference type="EMBL" id="ADU27096.1"/>
    </source>
</evidence>
<dbReference type="STRING" id="663278.Ethha_1560"/>
<keyword evidence="2" id="KW-0408">Iron</keyword>
<dbReference type="CDD" id="cd02980">
    <property type="entry name" value="TRX_Fd_family"/>
    <property type="match status" value="1"/>
</dbReference>
<name>E6U877_ETHHY</name>
<gene>
    <name evidence="4" type="ordered locus">Ethha_1560</name>
</gene>
<sequence length="103" mass="11447">MGMDLKHHVFVCTSCRQNGTQKGKCFANGANDVVMKFQEVIDDEDIRDDVMVTNCGCFGLCDNGVVVAVYPDGVFYKHVTVDDVEEIVTSHFEEGNVVERLVL</sequence>
<dbReference type="PANTHER" id="PTHR43578:SF3">
    <property type="entry name" value="NADH-QUINONE OXIDOREDUCTASE SUBUNIT F"/>
    <property type="match status" value="1"/>
</dbReference>
<evidence type="ECO:0000256" key="3">
    <source>
        <dbReference type="ARBA" id="ARBA00023014"/>
    </source>
</evidence>
<dbReference type="PANTHER" id="PTHR43578">
    <property type="entry name" value="NADH-QUINONE OXIDOREDUCTASE SUBUNIT F"/>
    <property type="match status" value="1"/>
</dbReference>
<dbReference type="SUPFAM" id="SSF52833">
    <property type="entry name" value="Thioredoxin-like"/>
    <property type="match status" value="1"/>
</dbReference>
<dbReference type="InterPro" id="IPR036249">
    <property type="entry name" value="Thioredoxin-like_sf"/>
</dbReference>
<dbReference type="AlphaFoldDB" id="E6U877"/>
<dbReference type="eggNOG" id="COG3411">
    <property type="taxonomic scope" value="Bacteria"/>
</dbReference>
<dbReference type="EMBL" id="CP002400">
    <property type="protein sequence ID" value="ADU27096.1"/>
    <property type="molecule type" value="Genomic_DNA"/>
</dbReference>
<dbReference type="GO" id="GO:0046872">
    <property type="term" value="F:metal ion binding"/>
    <property type="evidence" value="ECO:0007669"/>
    <property type="project" value="UniProtKB-KW"/>
</dbReference>
<dbReference type="KEGG" id="eha:Ethha_1560"/>
<dbReference type="GO" id="GO:0051536">
    <property type="term" value="F:iron-sulfur cluster binding"/>
    <property type="evidence" value="ECO:0007669"/>
    <property type="project" value="UniProtKB-KW"/>
</dbReference>
<dbReference type="Proteomes" id="UP000001551">
    <property type="component" value="Chromosome"/>
</dbReference>
<evidence type="ECO:0000313" key="5">
    <source>
        <dbReference type="Proteomes" id="UP000001551"/>
    </source>
</evidence>